<evidence type="ECO:0000256" key="2">
    <source>
        <dbReference type="ARBA" id="ARBA00023235"/>
    </source>
</evidence>
<dbReference type="NCBIfam" id="TIGR00093">
    <property type="entry name" value="pseudouridine synthase"/>
    <property type="match status" value="1"/>
</dbReference>
<name>A0ABU5GWK3_9BACT</name>
<dbReference type="InterPro" id="IPR050343">
    <property type="entry name" value="RsuA_PseudoU_synthase"/>
</dbReference>
<evidence type="ECO:0000313" key="8">
    <source>
        <dbReference type="Proteomes" id="UP001291309"/>
    </source>
</evidence>
<feature type="domain" description="RNA-binding S4" evidence="6">
    <location>
        <begin position="30"/>
        <end position="91"/>
    </location>
</feature>
<gene>
    <name evidence="7" type="ORF">SYV04_04255</name>
</gene>
<dbReference type="SMART" id="SM00363">
    <property type="entry name" value="S4"/>
    <property type="match status" value="1"/>
</dbReference>
<dbReference type="Proteomes" id="UP001291309">
    <property type="component" value="Unassembled WGS sequence"/>
</dbReference>
<dbReference type="InterPro" id="IPR006145">
    <property type="entry name" value="PsdUridine_synth_RsuA/RluA"/>
</dbReference>
<proteinExistence type="inferred from homology"/>
<evidence type="ECO:0000259" key="6">
    <source>
        <dbReference type="SMART" id="SM00363"/>
    </source>
</evidence>
<dbReference type="InterPro" id="IPR020103">
    <property type="entry name" value="PsdUridine_synth_cat_dom_sf"/>
</dbReference>
<dbReference type="Pfam" id="PF01479">
    <property type="entry name" value="S4"/>
    <property type="match status" value="1"/>
</dbReference>
<dbReference type="Gene3D" id="3.30.70.580">
    <property type="entry name" value="Pseudouridine synthase I, catalytic domain, N-terminal subdomain"/>
    <property type="match status" value="1"/>
</dbReference>
<sequence>MPRKPPARRSPASHDKPPSRSRWEGKAKPDWLSRALARAGVLPQPEAEEAIREGRVTVNGRQVRQPLAPVPEGAVLRVDGIEVQREPETRVLAFNKPADLLTSTVGQHRTNTVYDVLLPQLPDDLARYTWHAIGRLDRGTTGLLLFTNDEKLVAHATSPETHLPKRYVATVQGTADEEKVEPLRKGVTLEDGPTRPAKVHVRDAHTVEVTVTEGRHHQVKRMLGAVGLPVRALHREAVGGVELDVPESGFRLLTPEEVAQGLRYTGRHTASEQATSSSEHEA</sequence>
<dbReference type="Gene3D" id="3.30.70.1560">
    <property type="entry name" value="Alpha-L RNA-binding motif"/>
    <property type="match status" value="1"/>
</dbReference>
<dbReference type="GO" id="GO:0016853">
    <property type="term" value="F:isomerase activity"/>
    <property type="evidence" value="ECO:0007669"/>
    <property type="project" value="UniProtKB-KW"/>
</dbReference>
<evidence type="ECO:0000256" key="4">
    <source>
        <dbReference type="RuleBase" id="RU003887"/>
    </source>
</evidence>
<dbReference type="PANTHER" id="PTHR47683">
    <property type="entry name" value="PSEUDOURIDINE SYNTHASE FAMILY PROTEIN-RELATED"/>
    <property type="match status" value="1"/>
</dbReference>
<comment type="caution">
    <text evidence="7">The sequence shown here is derived from an EMBL/GenBank/DDBJ whole genome shotgun (WGS) entry which is preliminary data.</text>
</comment>
<protein>
    <recommendedName>
        <fullName evidence="4">Pseudouridine synthase</fullName>
        <ecNumber evidence="4">5.4.99.-</ecNumber>
    </recommendedName>
</protein>
<comment type="similarity">
    <text evidence="1 4">Belongs to the pseudouridine synthase RsuA family.</text>
</comment>
<reference evidence="7 8" key="1">
    <citation type="submission" date="2023-12" db="EMBL/GenBank/DDBJ databases">
        <title>the genome sequence of Hyalangium sp. s54d21.</title>
        <authorList>
            <person name="Zhang X."/>
        </authorList>
    </citation>
    <scope>NUCLEOTIDE SEQUENCE [LARGE SCALE GENOMIC DNA]</scope>
    <source>
        <strain evidence="8">s54d21</strain>
    </source>
</reference>
<dbReference type="PROSITE" id="PS50889">
    <property type="entry name" value="S4"/>
    <property type="match status" value="1"/>
</dbReference>
<dbReference type="EC" id="5.4.99.-" evidence="4"/>
<feature type="compositionally biased region" description="Basic and acidic residues" evidence="5">
    <location>
        <begin position="12"/>
        <end position="29"/>
    </location>
</feature>
<dbReference type="SUPFAM" id="SSF55120">
    <property type="entry name" value="Pseudouridine synthase"/>
    <property type="match status" value="1"/>
</dbReference>
<dbReference type="SUPFAM" id="SSF55174">
    <property type="entry name" value="Alpha-L RNA-binding motif"/>
    <property type="match status" value="1"/>
</dbReference>
<evidence type="ECO:0000256" key="1">
    <source>
        <dbReference type="ARBA" id="ARBA00008348"/>
    </source>
</evidence>
<dbReference type="Pfam" id="PF00849">
    <property type="entry name" value="PseudoU_synth_2"/>
    <property type="match status" value="1"/>
</dbReference>
<feature type="region of interest" description="Disordered" evidence="5">
    <location>
        <begin position="1"/>
        <end position="29"/>
    </location>
</feature>
<evidence type="ECO:0000256" key="3">
    <source>
        <dbReference type="PROSITE-ProRule" id="PRU00182"/>
    </source>
</evidence>
<dbReference type="InterPro" id="IPR042092">
    <property type="entry name" value="PsdUridine_s_RsuA/RluB/E/F_cat"/>
</dbReference>
<evidence type="ECO:0000313" key="7">
    <source>
        <dbReference type="EMBL" id="MDY7225578.1"/>
    </source>
</evidence>
<dbReference type="Gene3D" id="3.10.290.10">
    <property type="entry name" value="RNA-binding S4 domain"/>
    <property type="match status" value="1"/>
</dbReference>
<dbReference type="InterPro" id="IPR036986">
    <property type="entry name" value="S4_RNA-bd_sf"/>
</dbReference>
<dbReference type="PROSITE" id="PS01149">
    <property type="entry name" value="PSI_RSU"/>
    <property type="match status" value="1"/>
</dbReference>
<keyword evidence="3" id="KW-0694">RNA-binding</keyword>
<accession>A0ABU5GWK3</accession>
<dbReference type="InterPro" id="IPR000748">
    <property type="entry name" value="PsdUridine_synth_RsuA/RluB/E/F"/>
</dbReference>
<dbReference type="CDD" id="cd00165">
    <property type="entry name" value="S4"/>
    <property type="match status" value="1"/>
</dbReference>
<dbReference type="InterPro" id="IPR018496">
    <property type="entry name" value="PsdUridine_synth_RsuA/RluB_CS"/>
</dbReference>
<keyword evidence="2 4" id="KW-0413">Isomerase</keyword>
<dbReference type="RefSeq" id="WP_321544285.1">
    <property type="nucleotide sequence ID" value="NZ_JAXIVS010000001.1"/>
</dbReference>
<dbReference type="InterPro" id="IPR002942">
    <property type="entry name" value="S4_RNA-bd"/>
</dbReference>
<dbReference type="PANTHER" id="PTHR47683:SF2">
    <property type="entry name" value="RNA-BINDING S4 DOMAIN-CONTAINING PROTEIN"/>
    <property type="match status" value="1"/>
</dbReference>
<evidence type="ECO:0000256" key="5">
    <source>
        <dbReference type="SAM" id="MobiDB-lite"/>
    </source>
</evidence>
<organism evidence="7 8">
    <name type="scientific">Hyalangium rubrum</name>
    <dbReference type="NCBI Taxonomy" id="3103134"/>
    <lineage>
        <taxon>Bacteria</taxon>
        <taxon>Pseudomonadati</taxon>
        <taxon>Myxococcota</taxon>
        <taxon>Myxococcia</taxon>
        <taxon>Myxococcales</taxon>
        <taxon>Cystobacterineae</taxon>
        <taxon>Archangiaceae</taxon>
        <taxon>Hyalangium</taxon>
    </lineage>
</organism>
<keyword evidence="8" id="KW-1185">Reference proteome</keyword>
<dbReference type="InterPro" id="IPR020094">
    <property type="entry name" value="TruA/RsuA/RluB/E/F_N"/>
</dbReference>
<dbReference type="EMBL" id="JAXIVS010000001">
    <property type="protein sequence ID" value="MDY7225578.1"/>
    <property type="molecule type" value="Genomic_DNA"/>
</dbReference>